<dbReference type="Gene3D" id="2.60.120.10">
    <property type="entry name" value="Jelly Rolls"/>
    <property type="match status" value="1"/>
</dbReference>
<keyword evidence="3" id="KW-1185">Reference proteome</keyword>
<dbReference type="EMBL" id="RAWI01000071">
    <property type="protein sequence ID" value="RKI10681.1"/>
    <property type="molecule type" value="Genomic_DNA"/>
</dbReference>
<dbReference type="CDD" id="cd06990">
    <property type="entry name" value="cupin_DUF861"/>
    <property type="match status" value="1"/>
</dbReference>
<dbReference type="Proteomes" id="UP000278907">
    <property type="component" value="Unassembled WGS sequence"/>
</dbReference>
<evidence type="ECO:0000313" key="3">
    <source>
        <dbReference type="Proteomes" id="UP000278907"/>
    </source>
</evidence>
<dbReference type="RefSeq" id="WP_120533822.1">
    <property type="nucleotide sequence ID" value="NZ_RAWI01000071.1"/>
</dbReference>
<name>A0ABX9QM77_9BACT</name>
<accession>A0ABX9QM77</accession>
<feature type="domain" description="Cupin type-2" evidence="1">
    <location>
        <begin position="65"/>
        <end position="109"/>
    </location>
</feature>
<sequence length="135" mass="14866">MARAIIKKLGDSDEHRPFVAHGSADVLKLGELTIGRGVFEPGWQWSKDVKPLAGTEFCEVIHTTCILSGQLHVKMRDGQEFDLGPGDVAFIPPGHDAWVVGKEPCRAVDFTGAEDYARIQEPKEKEEEAQPSVLQ</sequence>
<protein>
    <submittedName>
        <fullName evidence="2">Cupin domain-containing protein</fullName>
    </submittedName>
</protein>
<organism evidence="2 3">
    <name type="scientific">Corallococcus praedator</name>
    <dbReference type="NCBI Taxonomy" id="2316724"/>
    <lineage>
        <taxon>Bacteria</taxon>
        <taxon>Pseudomonadati</taxon>
        <taxon>Myxococcota</taxon>
        <taxon>Myxococcia</taxon>
        <taxon>Myxococcales</taxon>
        <taxon>Cystobacterineae</taxon>
        <taxon>Myxococcaceae</taxon>
        <taxon>Corallococcus</taxon>
    </lineage>
</organism>
<proteinExistence type="predicted"/>
<dbReference type="SUPFAM" id="SSF51182">
    <property type="entry name" value="RmlC-like cupins"/>
    <property type="match status" value="1"/>
</dbReference>
<evidence type="ECO:0000313" key="2">
    <source>
        <dbReference type="EMBL" id="RKI10681.1"/>
    </source>
</evidence>
<comment type="caution">
    <text evidence="2">The sequence shown here is derived from an EMBL/GenBank/DDBJ whole genome shotgun (WGS) entry which is preliminary data.</text>
</comment>
<dbReference type="InterPro" id="IPR014710">
    <property type="entry name" value="RmlC-like_jellyroll"/>
</dbReference>
<dbReference type="InterPro" id="IPR013096">
    <property type="entry name" value="Cupin_2"/>
</dbReference>
<dbReference type="Pfam" id="PF07883">
    <property type="entry name" value="Cupin_2"/>
    <property type="match status" value="1"/>
</dbReference>
<gene>
    <name evidence="2" type="ORF">D7Y13_12335</name>
</gene>
<evidence type="ECO:0000259" key="1">
    <source>
        <dbReference type="Pfam" id="PF07883"/>
    </source>
</evidence>
<reference evidence="2 3" key="1">
    <citation type="submission" date="2018-09" db="EMBL/GenBank/DDBJ databases">
        <authorList>
            <person name="Livingstone P.G."/>
            <person name="Whitworth D.E."/>
        </authorList>
    </citation>
    <scope>NUCLEOTIDE SEQUENCE [LARGE SCALE GENOMIC DNA]</scope>
    <source>
        <strain evidence="2 3">CA031B</strain>
    </source>
</reference>
<dbReference type="InterPro" id="IPR011051">
    <property type="entry name" value="RmlC_Cupin_sf"/>
</dbReference>